<evidence type="ECO:0000256" key="1">
    <source>
        <dbReference type="ARBA" id="ARBA00005744"/>
    </source>
</evidence>
<dbReference type="PANTHER" id="PTHR15829">
    <property type="entry name" value="PROTEIN KINASE PKN/PRK1, EFFECTOR"/>
    <property type="match status" value="1"/>
</dbReference>
<dbReference type="Gene3D" id="1.25.10.10">
    <property type="entry name" value="Leucine-rich Repeat Variant"/>
    <property type="match status" value="1"/>
</dbReference>
<dbReference type="KEGG" id="aplc:110979963"/>
<feature type="compositionally biased region" description="Basic and acidic residues" evidence="2">
    <location>
        <begin position="354"/>
        <end position="364"/>
    </location>
</feature>
<feature type="compositionally biased region" description="Basic and acidic residues" evidence="2">
    <location>
        <begin position="1029"/>
        <end position="1048"/>
    </location>
</feature>
<dbReference type="OrthoDB" id="9999654at2759"/>
<feature type="compositionally biased region" description="Basic and acidic residues" evidence="2">
    <location>
        <begin position="571"/>
        <end position="618"/>
    </location>
</feature>
<dbReference type="SUPFAM" id="SSF48371">
    <property type="entry name" value="ARM repeat"/>
    <property type="match status" value="1"/>
</dbReference>
<feature type="compositionally biased region" description="Basic and acidic residues" evidence="2">
    <location>
        <begin position="1597"/>
        <end position="1611"/>
    </location>
</feature>
<dbReference type="OMA" id="QHCAEKE"/>
<dbReference type="PANTHER" id="PTHR15829:SF13">
    <property type="entry name" value="FAM65 N-TERMINAL DOMAIN-CONTAINING PROTEIN"/>
    <property type="match status" value="1"/>
</dbReference>
<feature type="region of interest" description="Disordered" evidence="2">
    <location>
        <begin position="1"/>
        <end position="618"/>
    </location>
</feature>
<feature type="compositionally biased region" description="Basic and acidic residues" evidence="2">
    <location>
        <begin position="710"/>
        <end position="731"/>
    </location>
</feature>
<dbReference type="Pfam" id="PF15903">
    <property type="entry name" value="PL48"/>
    <property type="match status" value="1"/>
</dbReference>
<feature type="compositionally biased region" description="Basic and acidic residues" evidence="2">
    <location>
        <begin position="921"/>
        <end position="939"/>
    </location>
</feature>
<organism evidence="4 5">
    <name type="scientific">Acanthaster planci</name>
    <name type="common">Crown-of-thorns starfish</name>
    <dbReference type="NCBI Taxonomy" id="133434"/>
    <lineage>
        <taxon>Eukaryota</taxon>
        <taxon>Metazoa</taxon>
        <taxon>Echinodermata</taxon>
        <taxon>Eleutherozoa</taxon>
        <taxon>Asterozoa</taxon>
        <taxon>Asteroidea</taxon>
        <taxon>Valvatacea</taxon>
        <taxon>Valvatida</taxon>
        <taxon>Acanthasteridae</taxon>
        <taxon>Acanthaster</taxon>
    </lineage>
</organism>
<dbReference type="InterPro" id="IPR011989">
    <property type="entry name" value="ARM-like"/>
</dbReference>
<feature type="region of interest" description="Disordered" evidence="2">
    <location>
        <begin position="699"/>
        <end position="1119"/>
    </location>
</feature>
<dbReference type="Proteomes" id="UP000694845">
    <property type="component" value="Unplaced"/>
</dbReference>
<feature type="compositionally biased region" description="Polar residues" evidence="2">
    <location>
        <begin position="64"/>
        <end position="77"/>
    </location>
</feature>
<name>A0A8B7YHJ8_ACAPL</name>
<evidence type="ECO:0000256" key="2">
    <source>
        <dbReference type="SAM" id="MobiDB-lite"/>
    </source>
</evidence>
<feature type="domain" description="FAM65 N-terminal" evidence="3">
    <location>
        <begin position="1088"/>
        <end position="1386"/>
    </location>
</feature>
<dbReference type="RefSeq" id="XP_022091870.1">
    <property type="nucleotide sequence ID" value="XM_022236178.1"/>
</dbReference>
<feature type="compositionally biased region" description="Low complexity" evidence="2">
    <location>
        <begin position="449"/>
        <end position="478"/>
    </location>
</feature>
<feature type="compositionally biased region" description="Basic and acidic residues" evidence="2">
    <location>
        <begin position="328"/>
        <end position="339"/>
    </location>
</feature>
<sequence>MKILKSDEVHVDFQLSKMSQRPHPHSSGSSEQSKSLQQNADRANIPQSEPRMVTLLRVSPRDASVSSRRQQQRTKTALQEKKSQYLEYASQVEERRRQSLQAGRKVGGQKSRSRDNISRTRNGGLKEQVQNPQLANRPLSEVQKPRQPPVKPQRHFSQSPPRQIRKDPARLPNGQYHGPQHHRSENHNHARSNQHAPHQTPKPRDAVAPKRKPRSLYPLPPATNQLQVFPDPPRISKSPHRPPPQQPTKGEREPLTHVQVQAEIHATPPSTKAASPVNLLPVNSPAGDDPILSWIDKIDAQDSVSNSFPPTGRSQSADPRSRGSASKTELRNDLKKFDEMNMVAKRRVNSPDEILDKSQRDLKSPPRGRPAGHERQSRLDNFATNHHITKASSQTSLPQQHLRASRIPVKKGSVDNLRSETPRQDKHFSNPEPPPRQRKNQRHSPEIQSTKSKSLSTGSKEPQLNTSSQHLNHQSNSNEPQPPPRLHRGPQDDPEQDRKKQRQHKSSSSGRNNRKLLPSATTSLAKQERHLQNLPVKETPEVSKSPREKSDHCLPLDLPVTPRRPSSTSPRHQELRRRLSEILMERKNRENGTPDAMKKKTSVEKEVPSGESEVNLHRESDVIESLLNSTLEQDFKGELEQNLAKRKSRLDGSLESTDQEVSFTMKEACTVEKVSKPSAAREGTNGVKEHIYDSGLGASYESQCNAAPDRSSEEDSVLKSNRDQKSPKEVEFVITEWSDETEIVQPTAVDSTESLPAVGDTPDTSSRLSPSPPPPDDSPRDESRRKVRLRRWSITGEGKERPHVSQRPVSYGGEDKPETSSTSILSSMKVGISVPDLPGSTSDDSADRDSSLDDSNGLLNVKEIEEEMEKSSSANTSSVQSTPCPSTPSQDSNTPHASSPKQDFEEDSLDSVPSPARRKTPPHERLIQRTPSHHLERSHQSLRQLPIKVLPTSPRGDGQPTFSEDHDMSVLVPSPPTAPAQPSPSPTDSNPKKSRYLKLTGMQLLPQKLQLMGSKDKSKATNQEDEPDGEKHGLYKKFESRGRERSKNDFSISPVSRVKRRSASADGFFPFQRERSPSPLGLRGFGTPSRQGKLKERRGRQKMLTPPGNHALKMPRQPRPQRMHTILESLKKGLKDTIEQSKEKLDVMEQHQHDPHSSSSRQGFHYNLEKQIKVAERYIRKLQFHLAKVEEVHEQYDKELKVREGAVNVVKAYADTNLPHAKEPSNEAKAGVRDCTQSLCQMEAELEANLGAFVVRIDGIAGFARVCRGDIYEVVFKYGLQKWKLRCKVEKDLSQSWDVEEIVMYPMLADFLTIKVTEMRGIARSNMVIGSLEFDTSDFYQANPQTLTIDVNENGTIKLNLVVTWSPFHINEETYKSPKNSYSRRERAFTESIISTSKSFSNVKEPPKSPKQFLPKTLDLNTSLTLTLEEALHNVTRLLEILKGQYTELELLEKQVGHLNDLLKKIRERKKRDSTMSLQVKTALESFDFLNEVDDDEDVPIDSGSSSMDENRSSFTSDEFCKSQSSDRLSDCVSLDETLPRRGSYPSLSSYSSPSSAPVPLPQTLPMTRANRSSRIINLGEKRESRLIEMNEQREHRLVDSPGESHSRCWEEGSENSPKLTTNSDSIDMVLVQHLMYIEYLLSHLGAFGPLKLKETIALQKLKKQAVIIEQLVVLSVSSTPITRADDVFPELKLNPLLLEFWQHCAEKEALYVNAESFLLQLDVKFGAKLRTSHPDIADDVFQSLCNRIIERPVDLYDPKTIITLFQYIGFFATDDRKNPEKFINYLTKDFELTASLEASNPDLLKVLKKLPKGSLLSTGNLRALALLLLEDRATIQTGVRVYLESIGGEERMRKKAVNVYLECLEERDLSLRQAGCAAIAALKATEALEQLLYLLRCDMDDVKSTAKEALMAFGEEGRQAYEQISYTPYGSYNHDYAEIGVPLMTTEL</sequence>
<feature type="compositionally biased region" description="Basic and acidic residues" evidence="2">
    <location>
        <begin position="417"/>
        <end position="429"/>
    </location>
</feature>
<protein>
    <submittedName>
        <fullName evidence="5">Uncharacterized protein LOC110979963</fullName>
    </submittedName>
</protein>
<feature type="compositionally biased region" description="Pro residues" evidence="2">
    <location>
        <begin position="973"/>
        <end position="985"/>
    </location>
</feature>
<dbReference type="GeneID" id="110979963"/>
<dbReference type="InterPro" id="IPR026136">
    <property type="entry name" value="RIPOR3"/>
</dbReference>
<accession>A0A8B7YHJ8</accession>
<feature type="compositionally biased region" description="Basic and acidic residues" evidence="2">
    <location>
        <begin position="1"/>
        <end position="11"/>
    </location>
</feature>
<dbReference type="InterPro" id="IPR031780">
    <property type="entry name" value="FAM65_N"/>
</dbReference>
<feature type="compositionally biased region" description="Polar residues" evidence="2">
    <location>
        <begin position="882"/>
        <end position="901"/>
    </location>
</feature>
<reference evidence="5" key="1">
    <citation type="submission" date="2025-08" db="UniProtKB">
        <authorList>
            <consortium name="RefSeq"/>
        </authorList>
    </citation>
    <scope>IDENTIFICATION</scope>
</reference>
<feature type="region of interest" description="Disordered" evidence="2">
    <location>
        <begin position="1543"/>
        <end position="1566"/>
    </location>
</feature>
<feature type="compositionally biased region" description="Low complexity" evidence="2">
    <location>
        <begin position="760"/>
        <end position="769"/>
    </location>
</feature>
<feature type="compositionally biased region" description="Polar residues" evidence="2">
    <location>
        <begin position="382"/>
        <end position="399"/>
    </location>
</feature>
<feature type="compositionally biased region" description="Polar residues" evidence="2">
    <location>
        <begin position="1503"/>
        <end position="1520"/>
    </location>
</feature>
<feature type="region of interest" description="Disordered" evidence="2">
    <location>
        <begin position="1597"/>
        <end position="1618"/>
    </location>
</feature>
<dbReference type="InterPro" id="IPR036274">
    <property type="entry name" value="HR1_rpt_sf"/>
</dbReference>
<evidence type="ECO:0000313" key="4">
    <source>
        <dbReference type="Proteomes" id="UP000694845"/>
    </source>
</evidence>
<keyword evidence="4" id="KW-1185">Reference proteome</keyword>
<evidence type="ECO:0000259" key="3">
    <source>
        <dbReference type="Pfam" id="PF15903"/>
    </source>
</evidence>
<feature type="compositionally biased region" description="Basic and acidic residues" evidence="2">
    <location>
        <begin position="538"/>
        <end position="554"/>
    </location>
</feature>
<gene>
    <name evidence="5" type="primary">LOC110979963</name>
</gene>
<feature type="compositionally biased region" description="Low complexity" evidence="2">
    <location>
        <begin position="1544"/>
        <end position="1556"/>
    </location>
</feature>
<feature type="region of interest" description="Disordered" evidence="2">
    <location>
        <begin position="1495"/>
        <end position="1520"/>
    </location>
</feature>
<feature type="compositionally biased region" description="Low complexity" evidence="2">
    <location>
        <begin position="26"/>
        <end position="38"/>
    </location>
</feature>
<feature type="compositionally biased region" description="Polar residues" evidence="2">
    <location>
        <begin position="302"/>
        <end position="327"/>
    </location>
</feature>
<dbReference type="SUPFAM" id="SSF46585">
    <property type="entry name" value="HR1 repeat"/>
    <property type="match status" value="1"/>
</dbReference>
<feature type="compositionally biased region" description="Low complexity" evidence="2">
    <location>
        <begin position="871"/>
        <end position="881"/>
    </location>
</feature>
<evidence type="ECO:0000313" key="5">
    <source>
        <dbReference type="RefSeq" id="XP_022091870.1"/>
    </source>
</evidence>
<proteinExistence type="inferred from homology"/>
<comment type="similarity">
    <text evidence="1">Belongs to the RIPOR family.</text>
</comment>
<feature type="compositionally biased region" description="Low complexity" evidence="2">
    <location>
        <begin position="561"/>
        <end position="570"/>
    </location>
</feature>
<dbReference type="InterPro" id="IPR016024">
    <property type="entry name" value="ARM-type_fold"/>
</dbReference>